<proteinExistence type="predicted"/>
<gene>
    <name evidence="2" type="ORF">LTR36_006458</name>
</gene>
<feature type="compositionally biased region" description="Polar residues" evidence="1">
    <location>
        <begin position="18"/>
        <end position="32"/>
    </location>
</feature>
<organism evidence="2 3">
    <name type="scientific">Oleoguttula mirabilis</name>
    <dbReference type="NCBI Taxonomy" id="1507867"/>
    <lineage>
        <taxon>Eukaryota</taxon>
        <taxon>Fungi</taxon>
        <taxon>Dikarya</taxon>
        <taxon>Ascomycota</taxon>
        <taxon>Pezizomycotina</taxon>
        <taxon>Dothideomycetes</taxon>
        <taxon>Dothideomycetidae</taxon>
        <taxon>Mycosphaerellales</taxon>
        <taxon>Teratosphaeriaceae</taxon>
        <taxon>Oleoguttula</taxon>
    </lineage>
</organism>
<dbReference type="AlphaFoldDB" id="A0AAV9JUW3"/>
<name>A0AAV9JUW3_9PEZI</name>
<comment type="caution">
    <text evidence="2">The sequence shown here is derived from an EMBL/GenBank/DDBJ whole genome shotgun (WGS) entry which is preliminary data.</text>
</comment>
<reference evidence="2 3" key="1">
    <citation type="submission" date="2021-11" db="EMBL/GenBank/DDBJ databases">
        <title>Black yeast isolated from Biological Soil Crust.</title>
        <authorList>
            <person name="Kurbessoian T."/>
        </authorList>
    </citation>
    <scope>NUCLEOTIDE SEQUENCE [LARGE SCALE GENOMIC DNA]</scope>
    <source>
        <strain evidence="2 3">CCFEE 5522</strain>
    </source>
</reference>
<evidence type="ECO:0000313" key="3">
    <source>
        <dbReference type="Proteomes" id="UP001324427"/>
    </source>
</evidence>
<feature type="region of interest" description="Disordered" evidence="1">
    <location>
        <begin position="234"/>
        <end position="259"/>
    </location>
</feature>
<evidence type="ECO:0000256" key="1">
    <source>
        <dbReference type="SAM" id="MobiDB-lite"/>
    </source>
</evidence>
<keyword evidence="3" id="KW-1185">Reference proteome</keyword>
<dbReference type="EMBL" id="JAVFHQ010000004">
    <property type="protein sequence ID" value="KAK4549461.1"/>
    <property type="molecule type" value="Genomic_DNA"/>
</dbReference>
<feature type="compositionally biased region" description="Basic and acidic residues" evidence="1">
    <location>
        <begin position="234"/>
        <end position="249"/>
    </location>
</feature>
<evidence type="ECO:0000313" key="2">
    <source>
        <dbReference type="EMBL" id="KAK4549461.1"/>
    </source>
</evidence>
<protein>
    <submittedName>
        <fullName evidence="2">Uncharacterized protein</fullName>
    </submittedName>
</protein>
<accession>A0AAV9JUW3</accession>
<feature type="region of interest" description="Disordered" evidence="1">
    <location>
        <begin position="1"/>
        <end position="35"/>
    </location>
</feature>
<dbReference type="Proteomes" id="UP001324427">
    <property type="component" value="Unassembled WGS sequence"/>
</dbReference>
<sequence>MPSQSRRQYVTVEVKPENVSSSKAKLTPSSPGSPKAVHFATLEKAKPRALTPTEAWSLYHFEAHAGQCRDCYGPLEVHQQGRRLCATGHGLAQDVAEHVYRQDGVVYSRKKDNHKLVRVDMPHNYPQLSQLLKTMDRAIRSAPRTVPIVSYDRTYPVSARRTAPEANDAYEDERAEVVIEPAVTTPSRHKSKQKSTRYTTVVLEEDVEATTTLRKERRGSLYYDDMQRQRKEAYKVEIREPERSKESRRRERPKSGFWL</sequence>